<evidence type="ECO:0000313" key="15">
    <source>
        <dbReference type="EMBL" id="SHI15601.1"/>
    </source>
</evidence>
<evidence type="ECO:0000256" key="8">
    <source>
        <dbReference type="ARBA" id="ARBA00022833"/>
    </source>
</evidence>
<evidence type="ECO:0000256" key="2">
    <source>
        <dbReference type="ARBA" id="ARBA00007957"/>
    </source>
</evidence>
<comment type="subcellular location">
    <subcellularLocation>
        <location evidence="1">Cytoplasm</location>
    </subcellularLocation>
</comment>
<evidence type="ECO:0000256" key="1">
    <source>
        <dbReference type="ARBA" id="ARBA00004496"/>
    </source>
</evidence>
<evidence type="ECO:0000313" key="16">
    <source>
        <dbReference type="Proteomes" id="UP000184268"/>
    </source>
</evidence>
<evidence type="ECO:0000256" key="4">
    <source>
        <dbReference type="ARBA" id="ARBA00020910"/>
    </source>
</evidence>
<feature type="binding site" evidence="13">
    <location>
        <position position="120"/>
    </location>
    <ligand>
        <name>Zn(2+)</name>
        <dbReference type="ChEBI" id="CHEBI:29105"/>
    </ligand>
</feature>
<sequence length="169" mass="19279">MVLSLPEDSYNGLSHRLGEMPYYNENDMTDENQALKKAGLKVTLPRVKILELLQNPQNQHISAEELYKLLLESGEEIGLATVYRVLNQFDDAGIVSRHHFESGKAVFELASQHHHDHLVCLDCGKVIEFSDEVIEARQQEIALKHNIKLTNHSLYLYGHCTNDKCDHNT</sequence>
<keyword evidence="9 14" id="KW-0408">Iron</keyword>
<dbReference type="Gene3D" id="1.10.10.10">
    <property type="entry name" value="Winged helix-like DNA-binding domain superfamily/Winged helix DNA-binding domain"/>
    <property type="match status" value="1"/>
</dbReference>
<evidence type="ECO:0000256" key="5">
    <source>
        <dbReference type="ARBA" id="ARBA00022490"/>
    </source>
</evidence>
<dbReference type="InterPro" id="IPR043135">
    <property type="entry name" value="Fur_C"/>
</dbReference>
<dbReference type="PANTHER" id="PTHR33202:SF2">
    <property type="entry name" value="FERRIC UPTAKE REGULATION PROTEIN"/>
    <property type="match status" value="1"/>
</dbReference>
<evidence type="ECO:0000256" key="3">
    <source>
        <dbReference type="ARBA" id="ARBA00011738"/>
    </source>
</evidence>
<keyword evidence="6" id="KW-0678">Repressor</keyword>
<dbReference type="Proteomes" id="UP000184268">
    <property type="component" value="Unassembled WGS sequence"/>
</dbReference>
<dbReference type="Gene3D" id="3.30.1490.190">
    <property type="match status" value="1"/>
</dbReference>
<dbReference type="GO" id="GO:0003700">
    <property type="term" value="F:DNA-binding transcription factor activity"/>
    <property type="evidence" value="ECO:0007669"/>
    <property type="project" value="InterPro"/>
</dbReference>
<feature type="binding site" evidence="14">
    <location>
        <position position="116"/>
    </location>
    <ligand>
        <name>Fe cation</name>
        <dbReference type="ChEBI" id="CHEBI:24875"/>
    </ligand>
</feature>
<feature type="binding site" evidence="14">
    <location>
        <position position="114"/>
    </location>
    <ligand>
        <name>Fe cation</name>
        <dbReference type="ChEBI" id="CHEBI:24875"/>
    </ligand>
</feature>
<comment type="cofactor">
    <cofactor evidence="14">
        <name>Mn(2+)</name>
        <dbReference type="ChEBI" id="CHEBI:29035"/>
    </cofactor>
    <cofactor evidence="14">
        <name>Fe(2+)</name>
        <dbReference type="ChEBI" id="CHEBI:29033"/>
    </cofactor>
    <text evidence="14">Binds 1 Mn(2+) or Fe(2+) ion per subunit.</text>
</comment>
<feature type="binding site" evidence="14">
    <location>
        <position position="135"/>
    </location>
    <ligand>
        <name>Fe cation</name>
        <dbReference type="ChEBI" id="CHEBI:24875"/>
    </ligand>
</feature>
<feature type="binding site" evidence="13">
    <location>
        <position position="123"/>
    </location>
    <ligand>
        <name>Zn(2+)</name>
        <dbReference type="ChEBI" id="CHEBI:29105"/>
    </ligand>
</feature>
<feature type="binding site" evidence="13">
    <location>
        <position position="160"/>
    </location>
    <ligand>
        <name>Zn(2+)</name>
        <dbReference type="ChEBI" id="CHEBI:29105"/>
    </ligand>
</feature>
<keyword evidence="7 13" id="KW-0479">Metal-binding</keyword>
<dbReference type="GO" id="GO:0005829">
    <property type="term" value="C:cytosol"/>
    <property type="evidence" value="ECO:0007669"/>
    <property type="project" value="TreeGrafter"/>
</dbReference>
<keyword evidence="10" id="KW-0805">Transcription regulation</keyword>
<keyword evidence="8 13" id="KW-0862">Zinc</keyword>
<keyword evidence="11" id="KW-0238">DNA-binding</keyword>
<organism evidence="15 16">
    <name type="scientific">Ferrimonas marina</name>
    <dbReference type="NCBI Taxonomy" id="299255"/>
    <lineage>
        <taxon>Bacteria</taxon>
        <taxon>Pseudomonadati</taxon>
        <taxon>Pseudomonadota</taxon>
        <taxon>Gammaproteobacteria</taxon>
        <taxon>Alteromonadales</taxon>
        <taxon>Ferrimonadaceae</taxon>
        <taxon>Ferrimonas</taxon>
    </lineage>
</organism>
<evidence type="ECO:0000256" key="7">
    <source>
        <dbReference type="ARBA" id="ARBA00022723"/>
    </source>
</evidence>
<dbReference type="GO" id="GO:0000976">
    <property type="term" value="F:transcription cis-regulatory region binding"/>
    <property type="evidence" value="ECO:0007669"/>
    <property type="project" value="TreeGrafter"/>
</dbReference>
<dbReference type="FunFam" id="1.10.10.10:FF:000007">
    <property type="entry name" value="Ferric uptake regulation protein"/>
    <property type="match status" value="1"/>
</dbReference>
<keyword evidence="5" id="KW-0963">Cytoplasm</keyword>
<dbReference type="GO" id="GO:0045892">
    <property type="term" value="P:negative regulation of DNA-templated transcription"/>
    <property type="evidence" value="ECO:0007669"/>
    <property type="project" value="TreeGrafter"/>
</dbReference>
<evidence type="ECO:0000256" key="6">
    <source>
        <dbReference type="ARBA" id="ARBA00022491"/>
    </source>
</evidence>
<keyword evidence="12" id="KW-0804">Transcription</keyword>
<accession>A0A1M5YU81</accession>
<dbReference type="NCBIfam" id="NF006999">
    <property type="entry name" value="PRK09462.1"/>
    <property type="match status" value="1"/>
</dbReference>
<dbReference type="GO" id="GO:0008270">
    <property type="term" value="F:zinc ion binding"/>
    <property type="evidence" value="ECO:0007669"/>
    <property type="project" value="TreeGrafter"/>
</dbReference>
<dbReference type="STRING" id="299255.SAMN02745129_4457"/>
<dbReference type="InterPro" id="IPR036388">
    <property type="entry name" value="WH-like_DNA-bd_sf"/>
</dbReference>
<feature type="binding site" evidence="14">
    <location>
        <position position="152"/>
    </location>
    <ligand>
        <name>Fe cation</name>
        <dbReference type="ChEBI" id="CHEBI:24875"/>
    </ligand>
</feature>
<evidence type="ECO:0000256" key="14">
    <source>
        <dbReference type="PIRSR" id="PIRSR602481-2"/>
    </source>
</evidence>
<evidence type="ECO:0000256" key="9">
    <source>
        <dbReference type="ARBA" id="ARBA00023004"/>
    </source>
</evidence>
<dbReference type="EMBL" id="FQXG01000008">
    <property type="protein sequence ID" value="SHI15601.1"/>
    <property type="molecule type" value="Genomic_DNA"/>
</dbReference>
<dbReference type="PANTHER" id="PTHR33202">
    <property type="entry name" value="ZINC UPTAKE REGULATION PROTEIN"/>
    <property type="match status" value="1"/>
</dbReference>
<dbReference type="AlphaFoldDB" id="A0A1M5YU81"/>
<dbReference type="InterPro" id="IPR002481">
    <property type="entry name" value="FUR"/>
</dbReference>
<dbReference type="SUPFAM" id="SSF46785">
    <property type="entry name" value="Winged helix' DNA-binding domain"/>
    <property type="match status" value="1"/>
</dbReference>
<evidence type="ECO:0000256" key="13">
    <source>
        <dbReference type="PIRSR" id="PIRSR602481-1"/>
    </source>
</evidence>
<dbReference type="CDD" id="cd07153">
    <property type="entry name" value="Fur_like"/>
    <property type="match status" value="1"/>
</dbReference>
<comment type="similarity">
    <text evidence="2">Belongs to the Fur family.</text>
</comment>
<evidence type="ECO:0000256" key="10">
    <source>
        <dbReference type="ARBA" id="ARBA00023015"/>
    </source>
</evidence>
<evidence type="ECO:0000256" key="12">
    <source>
        <dbReference type="ARBA" id="ARBA00023163"/>
    </source>
</evidence>
<comment type="subunit">
    <text evidence="3">Homodimer.</text>
</comment>
<gene>
    <name evidence="15" type="ORF">SAMN02745129_4457</name>
</gene>
<proteinExistence type="inferred from homology"/>
<protein>
    <recommendedName>
        <fullName evidence="4">Ferric uptake regulation protein</fullName>
    </recommendedName>
</protein>
<dbReference type="FunFam" id="3.30.1490.190:FF:000001">
    <property type="entry name" value="Ferric uptake regulation protein"/>
    <property type="match status" value="1"/>
</dbReference>
<dbReference type="InterPro" id="IPR036390">
    <property type="entry name" value="WH_DNA-bd_sf"/>
</dbReference>
<keyword evidence="16" id="KW-1185">Reference proteome</keyword>
<reference evidence="15 16" key="1">
    <citation type="submission" date="2016-11" db="EMBL/GenBank/DDBJ databases">
        <authorList>
            <person name="Jaros S."/>
            <person name="Januszkiewicz K."/>
            <person name="Wedrychowicz H."/>
        </authorList>
    </citation>
    <scope>NUCLEOTIDE SEQUENCE [LARGE SCALE GENOMIC DNA]</scope>
    <source>
        <strain evidence="15 16">DSM 16917</strain>
    </source>
</reference>
<dbReference type="Pfam" id="PF01475">
    <property type="entry name" value="FUR"/>
    <property type="match status" value="1"/>
</dbReference>
<comment type="cofactor">
    <cofactor evidence="13">
        <name>Zn(2+)</name>
        <dbReference type="ChEBI" id="CHEBI:29105"/>
    </cofactor>
    <text evidence="13">Binds 1 zinc ion per subunit.</text>
</comment>
<dbReference type="GO" id="GO:1900705">
    <property type="term" value="P:negative regulation of siderophore biosynthetic process"/>
    <property type="evidence" value="ECO:0007669"/>
    <property type="project" value="TreeGrafter"/>
</dbReference>
<name>A0A1M5YU81_9GAMM</name>
<evidence type="ECO:0000256" key="11">
    <source>
        <dbReference type="ARBA" id="ARBA00023125"/>
    </source>
</evidence>